<dbReference type="Gene3D" id="2.40.50.140">
    <property type="entry name" value="Nucleic acid-binding proteins"/>
    <property type="match status" value="1"/>
</dbReference>
<dbReference type="InterPro" id="IPR000266">
    <property type="entry name" value="Ribosomal_uS17"/>
</dbReference>
<dbReference type="GO" id="GO:0022627">
    <property type="term" value="C:cytosolic small ribosomal subunit"/>
    <property type="evidence" value="ECO:0007669"/>
    <property type="project" value="UniProtKB-UniRule"/>
</dbReference>
<name>A0A1G2MSM3_9BACT</name>
<organism evidence="7 8">
    <name type="scientific">Candidatus Taylorbacteria bacterium RIFCSPHIGHO2_02_FULL_45_35</name>
    <dbReference type="NCBI Taxonomy" id="1802311"/>
    <lineage>
        <taxon>Bacteria</taxon>
        <taxon>Candidatus Tayloriibacteriota</taxon>
    </lineage>
</organism>
<dbReference type="NCBIfam" id="NF004123">
    <property type="entry name" value="PRK05610.1"/>
    <property type="match status" value="1"/>
</dbReference>
<dbReference type="AlphaFoldDB" id="A0A1G2MSM3"/>
<sequence>MGDKNTSRKVFSGTVASVKMKDTAVVVVRRYVKHPRYQKFVQYSKRYKVHNSGNTLALGQIVSFEECRPISKDKKFRILTNERSEKV</sequence>
<dbReference type="NCBIfam" id="TIGR03635">
    <property type="entry name" value="uS17_bact"/>
    <property type="match status" value="1"/>
</dbReference>
<keyword evidence="3" id="KW-0694">RNA-binding</keyword>
<accession>A0A1G2MSM3</accession>
<gene>
    <name evidence="7" type="ORF">A3D56_02740</name>
</gene>
<dbReference type="EMBL" id="MHRP01000026">
    <property type="protein sequence ID" value="OHA26835.1"/>
    <property type="molecule type" value="Genomic_DNA"/>
</dbReference>
<protein>
    <recommendedName>
        <fullName evidence="6">30S ribosomal protein S17</fullName>
    </recommendedName>
</protein>
<dbReference type="Pfam" id="PF00366">
    <property type="entry name" value="Ribosomal_S17"/>
    <property type="match status" value="1"/>
</dbReference>
<dbReference type="InterPro" id="IPR012340">
    <property type="entry name" value="NA-bd_OB-fold"/>
</dbReference>
<dbReference type="PANTHER" id="PTHR10744">
    <property type="entry name" value="40S RIBOSOMAL PROTEIN S11 FAMILY MEMBER"/>
    <property type="match status" value="1"/>
</dbReference>
<evidence type="ECO:0000256" key="5">
    <source>
        <dbReference type="ARBA" id="ARBA00023274"/>
    </source>
</evidence>
<evidence type="ECO:0000256" key="6">
    <source>
        <dbReference type="NCBIfam" id="TIGR03635"/>
    </source>
</evidence>
<evidence type="ECO:0000256" key="2">
    <source>
        <dbReference type="ARBA" id="ARBA00022730"/>
    </source>
</evidence>
<keyword evidence="4 7" id="KW-0689">Ribosomal protein</keyword>
<dbReference type="SUPFAM" id="SSF50249">
    <property type="entry name" value="Nucleic acid-binding proteins"/>
    <property type="match status" value="1"/>
</dbReference>
<evidence type="ECO:0000313" key="8">
    <source>
        <dbReference type="Proteomes" id="UP000177943"/>
    </source>
</evidence>
<dbReference type="PRINTS" id="PR00973">
    <property type="entry name" value="RIBOSOMALS17"/>
</dbReference>
<keyword evidence="5" id="KW-0687">Ribonucleoprotein</keyword>
<proteinExistence type="inferred from homology"/>
<evidence type="ECO:0000256" key="4">
    <source>
        <dbReference type="ARBA" id="ARBA00022980"/>
    </source>
</evidence>
<evidence type="ECO:0000256" key="3">
    <source>
        <dbReference type="ARBA" id="ARBA00022884"/>
    </source>
</evidence>
<keyword evidence="2" id="KW-0699">rRNA-binding</keyword>
<comment type="caution">
    <text evidence="7">The sequence shown here is derived from an EMBL/GenBank/DDBJ whole genome shotgun (WGS) entry which is preliminary data.</text>
</comment>
<reference evidence="7 8" key="1">
    <citation type="journal article" date="2016" name="Nat. Commun.">
        <title>Thousands of microbial genomes shed light on interconnected biogeochemical processes in an aquifer system.</title>
        <authorList>
            <person name="Anantharaman K."/>
            <person name="Brown C.T."/>
            <person name="Hug L.A."/>
            <person name="Sharon I."/>
            <person name="Castelle C.J."/>
            <person name="Probst A.J."/>
            <person name="Thomas B.C."/>
            <person name="Singh A."/>
            <person name="Wilkins M.J."/>
            <person name="Karaoz U."/>
            <person name="Brodie E.L."/>
            <person name="Williams K.H."/>
            <person name="Hubbard S.S."/>
            <person name="Banfield J.F."/>
        </authorList>
    </citation>
    <scope>NUCLEOTIDE SEQUENCE [LARGE SCALE GENOMIC DNA]</scope>
</reference>
<dbReference type="PANTHER" id="PTHR10744:SF1">
    <property type="entry name" value="SMALL RIBOSOMAL SUBUNIT PROTEIN US17M"/>
    <property type="match status" value="1"/>
</dbReference>
<evidence type="ECO:0000256" key="1">
    <source>
        <dbReference type="ARBA" id="ARBA00010254"/>
    </source>
</evidence>
<dbReference type="Proteomes" id="UP000177943">
    <property type="component" value="Unassembled WGS sequence"/>
</dbReference>
<evidence type="ECO:0000313" key="7">
    <source>
        <dbReference type="EMBL" id="OHA26835.1"/>
    </source>
</evidence>
<dbReference type="GO" id="GO:0006412">
    <property type="term" value="P:translation"/>
    <property type="evidence" value="ECO:0007669"/>
    <property type="project" value="UniProtKB-UniRule"/>
</dbReference>
<dbReference type="InterPro" id="IPR019984">
    <property type="entry name" value="Ribosomal_uS17_bact/chlr"/>
</dbReference>
<dbReference type="GO" id="GO:0003735">
    <property type="term" value="F:structural constituent of ribosome"/>
    <property type="evidence" value="ECO:0007669"/>
    <property type="project" value="UniProtKB-UniRule"/>
</dbReference>
<dbReference type="GO" id="GO:0019843">
    <property type="term" value="F:rRNA binding"/>
    <property type="evidence" value="ECO:0007669"/>
    <property type="project" value="UniProtKB-KW"/>
</dbReference>
<comment type="similarity">
    <text evidence="1">Belongs to the universal ribosomal protein uS17 family.</text>
</comment>
<dbReference type="CDD" id="cd00364">
    <property type="entry name" value="Ribosomal_uS17"/>
    <property type="match status" value="1"/>
</dbReference>